<accession>S7PQG4</accession>
<dbReference type="RefSeq" id="XP_007871499.1">
    <property type="nucleotide sequence ID" value="XM_007873308.1"/>
</dbReference>
<dbReference type="GeneID" id="19305031"/>
<dbReference type="Proteomes" id="UP000030669">
    <property type="component" value="Unassembled WGS sequence"/>
</dbReference>
<name>S7PQG4_GLOTA</name>
<gene>
    <name evidence="1" type="ORF">GLOTRDRAFT_21152</name>
</gene>
<dbReference type="OMA" id="YTIIDIN"/>
<dbReference type="STRING" id="670483.S7PQG4"/>
<reference evidence="1 2" key="1">
    <citation type="journal article" date="2012" name="Science">
        <title>The Paleozoic origin of enzymatic lignin decomposition reconstructed from 31 fungal genomes.</title>
        <authorList>
            <person name="Floudas D."/>
            <person name="Binder M."/>
            <person name="Riley R."/>
            <person name="Barry K."/>
            <person name="Blanchette R.A."/>
            <person name="Henrissat B."/>
            <person name="Martinez A.T."/>
            <person name="Otillar R."/>
            <person name="Spatafora J.W."/>
            <person name="Yadav J.S."/>
            <person name="Aerts A."/>
            <person name="Benoit I."/>
            <person name="Boyd A."/>
            <person name="Carlson A."/>
            <person name="Copeland A."/>
            <person name="Coutinho P.M."/>
            <person name="de Vries R.P."/>
            <person name="Ferreira P."/>
            <person name="Findley K."/>
            <person name="Foster B."/>
            <person name="Gaskell J."/>
            <person name="Glotzer D."/>
            <person name="Gorecki P."/>
            <person name="Heitman J."/>
            <person name="Hesse C."/>
            <person name="Hori C."/>
            <person name="Igarashi K."/>
            <person name="Jurgens J.A."/>
            <person name="Kallen N."/>
            <person name="Kersten P."/>
            <person name="Kohler A."/>
            <person name="Kuees U."/>
            <person name="Kumar T.K.A."/>
            <person name="Kuo A."/>
            <person name="LaButti K."/>
            <person name="Larrondo L.F."/>
            <person name="Lindquist E."/>
            <person name="Ling A."/>
            <person name="Lombard V."/>
            <person name="Lucas S."/>
            <person name="Lundell T."/>
            <person name="Martin R."/>
            <person name="McLaughlin D.J."/>
            <person name="Morgenstern I."/>
            <person name="Morin E."/>
            <person name="Murat C."/>
            <person name="Nagy L.G."/>
            <person name="Nolan M."/>
            <person name="Ohm R.A."/>
            <person name="Patyshakuliyeva A."/>
            <person name="Rokas A."/>
            <person name="Ruiz-Duenas F.J."/>
            <person name="Sabat G."/>
            <person name="Salamov A."/>
            <person name="Samejima M."/>
            <person name="Schmutz J."/>
            <person name="Slot J.C."/>
            <person name="St John F."/>
            <person name="Stenlid J."/>
            <person name="Sun H."/>
            <person name="Sun S."/>
            <person name="Syed K."/>
            <person name="Tsang A."/>
            <person name="Wiebenga A."/>
            <person name="Young D."/>
            <person name="Pisabarro A."/>
            <person name="Eastwood D.C."/>
            <person name="Martin F."/>
            <person name="Cullen D."/>
            <person name="Grigoriev I.V."/>
            <person name="Hibbett D.S."/>
        </authorList>
    </citation>
    <scope>NUCLEOTIDE SEQUENCE [LARGE SCALE GENOMIC DNA]</scope>
    <source>
        <strain evidence="1 2">ATCC 11539</strain>
    </source>
</reference>
<keyword evidence="2" id="KW-1185">Reference proteome</keyword>
<dbReference type="EMBL" id="KB469387">
    <property type="protein sequence ID" value="EPQ50046.1"/>
    <property type="molecule type" value="Genomic_DNA"/>
</dbReference>
<feature type="non-terminal residue" evidence="1">
    <location>
        <position position="79"/>
    </location>
</feature>
<dbReference type="OrthoDB" id="3268967at2759"/>
<evidence type="ECO:0000313" key="2">
    <source>
        <dbReference type="Proteomes" id="UP000030669"/>
    </source>
</evidence>
<protein>
    <submittedName>
        <fullName evidence="1">Uncharacterized protein</fullName>
    </submittedName>
</protein>
<sequence length="79" mass="9187">KFMPRFDGPYRVTDAFPERSVYTLDLPNTPNIFPEFHAKHLVPYHANDPQLFPGRELPRPGPIVTPNGEEEWTVERIID</sequence>
<dbReference type="KEGG" id="gtr:GLOTRDRAFT_21152"/>
<organism evidence="1 2">
    <name type="scientific">Gloeophyllum trabeum (strain ATCC 11539 / FP-39264 / Madison 617)</name>
    <name type="common">Brown rot fungus</name>
    <dbReference type="NCBI Taxonomy" id="670483"/>
    <lineage>
        <taxon>Eukaryota</taxon>
        <taxon>Fungi</taxon>
        <taxon>Dikarya</taxon>
        <taxon>Basidiomycota</taxon>
        <taxon>Agaricomycotina</taxon>
        <taxon>Agaricomycetes</taxon>
        <taxon>Gloeophyllales</taxon>
        <taxon>Gloeophyllaceae</taxon>
        <taxon>Gloeophyllum</taxon>
    </lineage>
</organism>
<evidence type="ECO:0000313" key="1">
    <source>
        <dbReference type="EMBL" id="EPQ50046.1"/>
    </source>
</evidence>
<dbReference type="HOGENOM" id="CLU_180976_0_0_1"/>
<dbReference type="eggNOG" id="ENOG502T028">
    <property type="taxonomic scope" value="Eukaryota"/>
</dbReference>
<dbReference type="AlphaFoldDB" id="S7PQG4"/>
<feature type="non-terminal residue" evidence="1">
    <location>
        <position position="1"/>
    </location>
</feature>
<proteinExistence type="predicted"/>